<evidence type="ECO:0000313" key="5">
    <source>
        <dbReference type="Proteomes" id="UP000002051"/>
    </source>
</evidence>
<reference evidence="3" key="4">
    <citation type="journal article" date="2018" name="Nat. Plants">
        <title>Whole-genome landscape of Medicago truncatula symbiotic genes.</title>
        <authorList>
            <person name="Pecrix Y."/>
            <person name="Gamas P."/>
            <person name="Carrere S."/>
        </authorList>
    </citation>
    <scope>NUCLEOTIDE SEQUENCE</scope>
    <source>
        <tissue evidence="3">Leaves</tissue>
    </source>
</reference>
<dbReference type="SUPFAM" id="SSF75011">
    <property type="entry name" value="3-carboxy-cis,cis-mucoante lactonizing enzyme"/>
    <property type="match status" value="1"/>
</dbReference>
<dbReference type="PANTHER" id="PTHR47123:SF28">
    <property type="entry name" value="F-BOX DOMAIN-CONTAINING PROTEIN"/>
    <property type="match status" value="1"/>
</dbReference>
<dbReference type="HOGENOM" id="CLU_019286_1_0_1"/>
<sequence>MMDDDAVDWLNLPRELWLVIISKNLNPFDVLRFRSVCALLRSILPPPFPSPSHTLRIPDGKFLLFTETKIFRLQPLFPTSSSNKGWIIKVEKSKSGKLRHLDVVTNTHMSHTFPSNVLDFMNLRVMELFQAYTINFSRDGGDLIAFEPLSDVYKVVLFSVEGPGQMVFALHQDGKLRVSNIGYNNLIIVDDGNRIYNDIILYMGKVYVVDKSGIIFWINCSSFKLVQCSPSLSNDRSKKCLVDSHGSLFVVEMYSRRTGVNTCKLLMDISVLNVDGESSRWLRVTDLGDNLFVLGKDLNFSLSANDYYGFERNCIYFCCIGRTARYNLNSSGFKYVDDIFWPCSTLFNSESVSDPLNIECAADHEP</sequence>
<dbReference type="Proteomes" id="UP000265566">
    <property type="component" value="Chromosome 6"/>
</dbReference>
<dbReference type="Proteomes" id="UP000002051">
    <property type="component" value="Chromosome 6"/>
</dbReference>
<evidence type="ECO:0000313" key="2">
    <source>
        <dbReference type="EMBL" id="AES77147.2"/>
    </source>
</evidence>
<dbReference type="EnsemblPlants" id="AES77147">
    <property type="protein sequence ID" value="AES77147"/>
    <property type="gene ID" value="MTR_6g092570"/>
</dbReference>
<evidence type="ECO:0000313" key="3">
    <source>
        <dbReference type="EMBL" id="RHN53165.1"/>
    </source>
</evidence>
<dbReference type="Gramene" id="rna37938">
    <property type="protein sequence ID" value="RHN53165.1"/>
    <property type="gene ID" value="gene37938"/>
</dbReference>
<dbReference type="InterPro" id="IPR051304">
    <property type="entry name" value="SCF_F-box_domain"/>
</dbReference>
<protein>
    <submittedName>
        <fullName evidence="2">F-box protein</fullName>
    </submittedName>
</protein>
<dbReference type="PANTHER" id="PTHR47123">
    <property type="entry name" value="F-BOX PROTEIN SKIP23"/>
    <property type="match status" value="1"/>
</dbReference>
<dbReference type="AlphaFoldDB" id="G7KJU2"/>
<accession>A0A0C3W0J9</accession>
<accession>G7KJU2</accession>
<dbReference type="InterPro" id="IPR005174">
    <property type="entry name" value="KIB1-4_b-propeller"/>
</dbReference>
<evidence type="ECO:0000259" key="1">
    <source>
        <dbReference type="Pfam" id="PF03478"/>
    </source>
</evidence>
<dbReference type="PaxDb" id="3880-AES77147"/>
<proteinExistence type="predicted"/>
<reference evidence="2 5" key="1">
    <citation type="journal article" date="2011" name="Nature">
        <title>The Medicago genome provides insight into the evolution of rhizobial symbioses.</title>
        <authorList>
            <person name="Young N.D."/>
            <person name="Debelle F."/>
            <person name="Oldroyd G.E."/>
            <person name="Geurts R."/>
            <person name="Cannon S.B."/>
            <person name="Udvardi M.K."/>
            <person name="Benedito V.A."/>
            <person name="Mayer K.F."/>
            <person name="Gouzy J."/>
            <person name="Schoof H."/>
            <person name="Van de Peer Y."/>
            <person name="Proost S."/>
            <person name="Cook D.R."/>
            <person name="Meyers B.C."/>
            <person name="Spannagl M."/>
            <person name="Cheung F."/>
            <person name="De Mita S."/>
            <person name="Krishnakumar V."/>
            <person name="Gundlach H."/>
            <person name="Zhou S."/>
            <person name="Mudge J."/>
            <person name="Bharti A.K."/>
            <person name="Murray J.D."/>
            <person name="Naoumkina M.A."/>
            <person name="Rosen B."/>
            <person name="Silverstein K.A."/>
            <person name="Tang H."/>
            <person name="Rombauts S."/>
            <person name="Zhao P.X."/>
            <person name="Zhou P."/>
            <person name="Barbe V."/>
            <person name="Bardou P."/>
            <person name="Bechner M."/>
            <person name="Bellec A."/>
            <person name="Berger A."/>
            <person name="Berges H."/>
            <person name="Bidwell S."/>
            <person name="Bisseling T."/>
            <person name="Choisne N."/>
            <person name="Couloux A."/>
            <person name="Denny R."/>
            <person name="Deshpande S."/>
            <person name="Dai X."/>
            <person name="Doyle J.J."/>
            <person name="Dudez A.M."/>
            <person name="Farmer A.D."/>
            <person name="Fouteau S."/>
            <person name="Franken C."/>
            <person name="Gibelin C."/>
            <person name="Gish J."/>
            <person name="Goldstein S."/>
            <person name="Gonzalez A.J."/>
            <person name="Green P.J."/>
            <person name="Hallab A."/>
            <person name="Hartog M."/>
            <person name="Hua A."/>
            <person name="Humphray S.J."/>
            <person name="Jeong D.H."/>
            <person name="Jing Y."/>
            <person name="Jocker A."/>
            <person name="Kenton S.M."/>
            <person name="Kim D.J."/>
            <person name="Klee K."/>
            <person name="Lai H."/>
            <person name="Lang C."/>
            <person name="Lin S."/>
            <person name="Macmil S.L."/>
            <person name="Magdelenat G."/>
            <person name="Matthews L."/>
            <person name="McCorrison J."/>
            <person name="Monaghan E.L."/>
            <person name="Mun J.H."/>
            <person name="Najar F.Z."/>
            <person name="Nicholson C."/>
            <person name="Noirot C."/>
            <person name="O'Bleness M."/>
            <person name="Paule C.R."/>
            <person name="Poulain J."/>
            <person name="Prion F."/>
            <person name="Qin B."/>
            <person name="Qu C."/>
            <person name="Retzel E.F."/>
            <person name="Riddle C."/>
            <person name="Sallet E."/>
            <person name="Samain S."/>
            <person name="Samson N."/>
            <person name="Sanders I."/>
            <person name="Saurat O."/>
            <person name="Scarpelli C."/>
            <person name="Schiex T."/>
            <person name="Segurens B."/>
            <person name="Severin A.J."/>
            <person name="Sherrier D.J."/>
            <person name="Shi R."/>
            <person name="Sims S."/>
            <person name="Singer S.R."/>
            <person name="Sinharoy S."/>
            <person name="Sterck L."/>
            <person name="Viollet A."/>
            <person name="Wang B.B."/>
            <person name="Wang K."/>
            <person name="Wang M."/>
            <person name="Wang X."/>
            <person name="Warfsmann J."/>
            <person name="Weissenbach J."/>
            <person name="White D.D."/>
            <person name="White J.D."/>
            <person name="Wiley G.B."/>
            <person name="Wincker P."/>
            <person name="Xing Y."/>
            <person name="Yang L."/>
            <person name="Yao Z."/>
            <person name="Ying F."/>
            <person name="Zhai J."/>
            <person name="Zhou L."/>
            <person name="Zuber A."/>
            <person name="Denarie J."/>
            <person name="Dixon R.A."/>
            <person name="May G.D."/>
            <person name="Schwartz D.C."/>
            <person name="Rogers J."/>
            <person name="Quetier F."/>
            <person name="Town C.D."/>
            <person name="Roe B.A."/>
        </authorList>
    </citation>
    <scope>NUCLEOTIDE SEQUENCE [LARGE SCALE GENOMIC DNA]</scope>
    <source>
        <strain evidence="2">A17</strain>
        <strain evidence="4 5">cv. Jemalong A17</strain>
    </source>
</reference>
<keyword evidence="5" id="KW-1185">Reference proteome</keyword>
<organism evidence="2 5">
    <name type="scientific">Medicago truncatula</name>
    <name type="common">Barrel medic</name>
    <name type="synonym">Medicago tribuloides</name>
    <dbReference type="NCBI Taxonomy" id="3880"/>
    <lineage>
        <taxon>Eukaryota</taxon>
        <taxon>Viridiplantae</taxon>
        <taxon>Streptophyta</taxon>
        <taxon>Embryophyta</taxon>
        <taxon>Tracheophyta</taxon>
        <taxon>Spermatophyta</taxon>
        <taxon>Magnoliopsida</taxon>
        <taxon>eudicotyledons</taxon>
        <taxon>Gunneridae</taxon>
        <taxon>Pentapetalae</taxon>
        <taxon>rosids</taxon>
        <taxon>fabids</taxon>
        <taxon>Fabales</taxon>
        <taxon>Fabaceae</taxon>
        <taxon>Papilionoideae</taxon>
        <taxon>50 kb inversion clade</taxon>
        <taxon>NPAAA clade</taxon>
        <taxon>Hologalegina</taxon>
        <taxon>IRL clade</taxon>
        <taxon>Trifolieae</taxon>
        <taxon>Medicago</taxon>
    </lineage>
</organism>
<dbReference type="KEGG" id="mtr:11435613"/>
<reference evidence="2 5" key="2">
    <citation type="journal article" date="2014" name="BMC Genomics">
        <title>An improved genome release (version Mt4.0) for the model legume Medicago truncatula.</title>
        <authorList>
            <person name="Tang H."/>
            <person name="Krishnakumar V."/>
            <person name="Bidwell S."/>
            <person name="Rosen B."/>
            <person name="Chan A."/>
            <person name="Zhou S."/>
            <person name="Gentzbittel L."/>
            <person name="Childs K.L."/>
            <person name="Yandell M."/>
            <person name="Gundlach H."/>
            <person name="Mayer K.F."/>
            <person name="Schwartz D.C."/>
            <person name="Town C.D."/>
        </authorList>
    </citation>
    <scope>GENOME REANNOTATION</scope>
    <source>
        <strain evidence="4 5">cv. Jemalong A17</strain>
    </source>
</reference>
<dbReference type="OrthoDB" id="638130at2759"/>
<dbReference type="eggNOG" id="ENOG502QW71">
    <property type="taxonomic scope" value="Eukaryota"/>
</dbReference>
<evidence type="ECO:0000313" key="4">
    <source>
        <dbReference type="EnsemblPlants" id="AES77147"/>
    </source>
</evidence>
<dbReference type="Pfam" id="PF03478">
    <property type="entry name" value="Beta-prop_KIB1-4"/>
    <property type="match status" value="1"/>
</dbReference>
<dbReference type="EMBL" id="PSQE01000006">
    <property type="protein sequence ID" value="RHN53165.1"/>
    <property type="molecule type" value="Genomic_DNA"/>
</dbReference>
<gene>
    <name evidence="4" type="primary">11435613</name>
    <name evidence="2" type="ordered locus">MTR_6g092570</name>
    <name evidence="3" type="ORF">MtrunA17_Chr6g0488491</name>
</gene>
<feature type="domain" description="KIB1-4 beta-propeller" evidence="1">
    <location>
        <begin position="79"/>
        <end position="318"/>
    </location>
</feature>
<dbReference type="EMBL" id="CM001222">
    <property type="protein sequence ID" value="AES77147.2"/>
    <property type="molecule type" value="Genomic_DNA"/>
</dbReference>
<reference evidence="4" key="3">
    <citation type="submission" date="2015-04" db="UniProtKB">
        <authorList>
            <consortium name="EnsemblPlants"/>
        </authorList>
    </citation>
    <scope>IDENTIFICATION</scope>
    <source>
        <strain evidence="4">cv. Jemalong A17</strain>
    </source>
</reference>
<name>G7KJU2_MEDTR</name>
<dbReference type="GO" id="GO:0016567">
    <property type="term" value="P:protein ubiquitination"/>
    <property type="evidence" value="ECO:0000318"/>
    <property type="project" value="GO_Central"/>
</dbReference>